<protein>
    <submittedName>
        <fullName evidence="4">Glycoside hydrolase family 3 C-terminal domain-containing protein</fullName>
    </submittedName>
</protein>
<evidence type="ECO:0000313" key="5">
    <source>
        <dbReference type="Proteomes" id="UP000607645"/>
    </source>
</evidence>
<dbReference type="GO" id="GO:0005975">
    <property type="term" value="P:carbohydrate metabolic process"/>
    <property type="evidence" value="ECO:0007669"/>
    <property type="project" value="InterPro"/>
</dbReference>
<dbReference type="Proteomes" id="UP000607645">
    <property type="component" value="Unassembled WGS sequence"/>
</dbReference>
<evidence type="ECO:0000313" key="4">
    <source>
        <dbReference type="EMBL" id="MBC5738843.1"/>
    </source>
</evidence>
<dbReference type="InterPro" id="IPR001764">
    <property type="entry name" value="Glyco_hydro_3_N"/>
</dbReference>
<dbReference type="Pfam" id="PF14310">
    <property type="entry name" value="Fn3-like"/>
    <property type="match status" value="1"/>
</dbReference>
<dbReference type="InterPro" id="IPR036962">
    <property type="entry name" value="Glyco_hydro_3_N_sf"/>
</dbReference>
<dbReference type="SUPFAM" id="SSF52279">
    <property type="entry name" value="Beta-D-glucan exohydrolase, C-terminal domain"/>
    <property type="match status" value="1"/>
</dbReference>
<accession>A0A8J6MHK0</accession>
<evidence type="ECO:0000256" key="1">
    <source>
        <dbReference type="ARBA" id="ARBA00005336"/>
    </source>
</evidence>
<dbReference type="InterPro" id="IPR013783">
    <property type="entry name" value="Ig-like_fold"/>
</dbReference>
<dbReference type="InterPro" id="IPR050288">
    <property type="entry name" value="Cellulose_deg_GH3"/>
</dbReference>
<gene>
    <name evidence="4" type="ORF">H8S62_17725</name>
</gene>
<feature type="non-terminal residue" evidence="4">
    <location>
        <position position="1"/>
    </location>
</feature>
<dbReference type="PANTHER" id="PTHR42715:SF10">
    <property type="entry name" value="BETA-GLUCOSIDASE"/>
    <property type="match status" value="1"/>
</dbReference>
<dbReference type="Pfam" id="PF00933">
    <property type="entry name" value="Glyco_hydro_3"/>
    <property type="match status" value="1"/>
</dbReference>
<feature type="domain" description="Fibronectin type III-like" evidence="3">
    <location>
        <begin position="528"/>
        <end position="598"/>
    </location>
</feature>
<keyword evidence="5" id="KW-1185">Reference proteome</keyword>
<organism evidence="4 5">
    <name type="scientific">Lawsonibacter faecis</name>
    <dbReference type="NCBI Taxonomy" id="2763052"/>
    <lineage>
        <taxon>Bacteria</taxon>
        <taxon>Bacillati</taxon>
        <taxon>Bacillota</taxon>
        <taxon>Clostridia</taxon>
        <taxon>Eubacteriales</taxon>
        <taxon>Oscillospiraceae</taxon>
        <taxon>Lawsonibacter</taxon>
    </lineage>
</organism>
<evidence type="ECO:0000259" key="3">
    <source>
        <dbReference type="SMART" id="SM01217"/>
    </source>
</evidence>
<dbReference type="Gene3D" id="3.40.50.1700">
    <property type="entry name" value="Glycoside hydrolase family 3 C-terminal domain"/>
    <property type="match status" value="2"/>
</dbReference>
<dbReference type="Gene3D" id="3.20.20.300">
    <property type="entry name" value="Glycoside hydrolase, family 3, N-terminal domain"/>
    <property type="match status" value="2"/>
</dbReference>
<dbReference type="RefSeq" id="WP_155152941.1">
    <property type="nucleotide sequence ID" value="NZ_JACOPQ010000030.1"/>
</dbReference>
<dbReference type="InterPro" id="IPR036881">
    <property type="entry name" value="Glyco_hydro_3_C_sf"/>
</dbReference>
<dbReference type="PANTHER" id="PTHR42715">
    <property type="entry name" value="BETA-GLUCOSIDASE"/>
    <property type="match status" value="1"/>
</dbReference>
<reference evidence="4" key="1">
    <citation type="submission" date="2020-08" db="EMBL/GenBank/DDBJ databases">
        <title>Genome public.</title>
        <authorList>
            <person name="Liu C."/>
            <person name="Sun Q."/>
        </authorList>
    </citation>
    <scope>NUCLEOTIDE SEQUENCE</scope>
    <source>
        <strain evidence="4">NSJ-52</strain>
    </source>
</reference>
<dbReference type="SUPFAM" id="SSF51445">
    <property type="entry name" value="(Trans)glycosidases"/>
    <property type="match status" value="1"/>
</dbReference>
<sequence>GLRKQAGAADHLGLNASLPATCFPTAATMANSWDERLGEELGKLLGEEAAAQGVSVLLGPALNMKRSPLCGRDFEYFSEDPYLAGKMAAAYIRGIQSKGVAACPKHFAVNNQELLRMHSDSVLDERTFREIYLTGFEIAVKEGKPLSIMSSYNQINGVYASEDKKLLRDILVDEWGFEGFTVTDWGGSNDRVDGLIAGTHLEMPATGGDSDRALAAAVREGRLSEDIVNERVDEYLRVLFATVIPESTPDFDVEAHHAFARKAAQSTIVLLKNEDSLLPLKAGARVAVIGDFAQTPRYQGAGSSVVNPTRLVSPLESLRESGLEVLGYEPGFLRHGGEDGPKKNAAVELAKLADTVLLYLGLDEILESEGLDRRDMKIRRNQIDLLEAVSAANPNVVVIFSGGAPVETPWLDRCKALVHGYLGGQAGAGAMAAVLTGAVNPSGRLNETWPLRYEDTPASGHFPGEERTVEYREGPYIGYRYYRTANVPVRFPFGFGLSYTTFEYTGLTVTDKEVSLTLSNTGSLAGAEVVQVYVGMKNSAVFRPNEELKGFAKVFLEPGESKAVKIPLDDKAFRYFNIKTGKFEVEGGIYEVKVGSSCENIRLSTEIEVKGTSAEGIYDKNILASYFSGEVSDVGDREFQTLLGRPIPPARWDRSAPLTLNDTFAQLFYAKRWVGRLVWRILTHMKDKAEKKGTPDLNILFIYNMPFRGVAKMMGGAMDMAMAAALVEIFNGHFFKGAGHLIGGFFRKNKAEKQCSQKLAEAGKEHI</sequence>
<name>A0A8J6MHK0_9FIRM</name>
<dbReference type="PRINTS" id="PR00133">
    <property type="entry name" value="GLHYDRLASE3"/>
</dbReference>
<dbReference type="InterPro" id="IPR002772">
    <property type="entry name" value="Glyco_hydro_3_C"/>
</dbReference>
<dbReference type="InterPro" id="IPR026891">
    <property type="entry name" value="Fn3-like"/>
</dbReference>
<dbReference type="Pfam" id="PF01915">
    <property type="entry name" value="Glyco_hydro_3_C"/>
    <property type="match status" value="1"/>
</dbReference>
<evidence type="ECO:0000256" key="2">
    <source>
        <dbReference type="ARBA" id="ARBA00022801"/>
    </source>
</evidence>
<comment type="similarity">
    <text evidence="1">Belongs to the glycosyl hydrolase 3 family.</text>
</comment>
<dbReference type="InterPro" id="IPR017853">
    <property type="entry name" value="GH"/>
</dbReference>
<dbReference type="EMBL" id="JACOPQ010000030">
    <property type="protein sequence ID" value="MBC5738843.1"/>
    <property type="molecule type" value="Genomic_DNA"/>
</dbReference>
<dbReference type="AlphaFoldDB" id="A0A8J6MHK0"/>
<dbReference type="GO" id="GO:0008422">
    <property type="term" value="F:beta-glucosidase activity"/>
    <property type="evidence" value="ECO:0007669"/>
    <property type="project" value="UniProtKB-ARBA"/>
</dbReference>
<dbReference type="SMART" id="SM01217">
    <property type="entry name" value="Fn3_like"/>
    <property type="match status" value="1"/>
</dbReference>
<keyword evidence="2 4" id="KW-0378">Hydrolase</keyword>
<comment type="caution">
    <text evidence="4">The sequence shown here is derived from an EMBL/GenBank/DDBJ whole genome shotgun (WGS) entry which is preliminary data.</text>
</comment>
<dbReference type="Gene3D" id="2.60.40.10">
    <property type="entry name" value="Immunoglobulins"/>
    <property type="match status" value="1"/>
</dbReference>
<proteinExistence type="inferred from homology"/>
<dbReference type="FunFam" id="2.60.40.10:FF:000495">
    <property type="entry name" value="Periplasmic beta-glucosidase"/>
    <property type="match status" value="1"/>
</dbReference>